<gene>
    <name evidence="1" type="ORF">Patl1_28602</name>
</gene>
<name>A0ACC1BF89_9ROSI</name>
<accession>A0ACC1BF89</accession>
<keyword evidence="2" id="KW-1185">Reference proteome</keyword>
<proteinExistence type="predicted"/>
<sequence length="578" mass="65474">MKIHYSLFSLVFLFQFLSLGFTSSAYTLPDKFFINCGSQTNIKTDGRREFTGDLNSGSFSFSKQSKTVKDSNQAVEIYQTARVFSQPSFYEFEINNNSTYLVRLHFFAFSSSINLSTAVFDVLTSTSKFLLLENFTVQNPSHSPIVKEFILSIAIGKFKIYFTPKVSSFAFVNAIEVFPGPENFIPDQAGYIRTSGNVSNYTGLLSKLVYPIYRINVGGPTLTQDNDTLWRNWKPDDSYLLNPDAVKNQTYSVKPNYLGEVSEYIAPDFVYQTARELSNSSSSDSNSNSNINWSFRVSKNAMHFVRLHFCDIVSPSPNVTIFNLYVDGNLIERIAPYSIVNELAAPFYLDYVVDSDSGTMNISVGLNSDTDWRTAFLNGLEIMELIATNRVRFRRLMSPRKIVYWSWKSKPAEPLEWFPLHIYGAGNSHGKVLCARPAINPSLPRDQVNLADWGMHCKNKGVIEEIVDPSLKGKITPNSLRKFIETVEKCLEDDGVDRPTMGDVLWDLEYALQFEQSSTRREPHEDTTTNSSSVLILPDVKRFPSFSQSINDMPNLTSNSFISSENDVFSQLRIKNAR</sequence>
<evidence type="ECO:0000313" key="1">
    <source>
        <dbReference type="EMBL" id="KAJ0097680.1"/>
    </source>
</evidence>
<dbReference type="Proteomes" id="UP001164250">
    <property type="component" value="Chromosome 5"/>
</dbReference>
<protein>
    <submittedName>
        <fullName evidence="1">Uncharacterized protein</fullName>
    </submittedName>
</protein>
<organism evidence="1 2">
    <name type="scientific">Pistacia atlantica</name>
    <dbReference type="NCBI Taxonomy" id="434234"/>
    <lineage>
        <taxon>Eukaryota</taxon>
        <taxon>Viridiplantae</taxon>
        <taxon>Streptophyta</taxon>
        <taxon>Embryophyta</taxon>
        <taxon>Tracheophyta</taxon>
        <taxon>Spermatophyta</taxon>
        <taxon>Magnoliopsida</taxon>
        <taxon>eudicotyledons</taxon>
        <taxon>Gunneridae</taxon>
        <taxon>Pentapetalae</taxon>
        <taxon>rosids</taxon>
        <taxon>malvids</taxon>
        <taxon>Sapindales</taxon>
        <taxon>Anacardiaceae</taxon>
        <taxon>Pistacia</taxon>
    </lineage>
</organism>
<evidence type="ECO:0000313" key="2">
    <source>
        <dbReference type="Proteomes" id="UP001164250"/>
    </source>
</evidence>
<comment type="caution">
    <text evidence="1">The sequence shown here is derived from an EMBL/GenBank/DDBJ whole genome shotgun (WGS) entry which is preliminary data.</text>
</comment>
<reference evidence="2" key="1">
    <citation type="journal article" date="2023" name="G3 (Bethesda)">
        <title>Genome assembly and association tests identify interacting loci associated with vigor, precocity, and sex in interspecific pistachio rootstocks.</title>
        <authorList>
            <person name="Palmer W."/>
            <person name="Jacygrad E."/>
            <person name="Sagayaradj S."/>
            <person name="Cavanaugh K."/>
            <person name="Han R."/>
            <person name="Bertier L."/>
            <person name="Beede B."/>
            <person name="Kafkas S."/>
            <person name="Golino D."/>
            <person name="Preece J."/>
            <person name="Michelmore R."/>
        </authorList>
    </citation>
    <scope>NUCLEOTIDE SEQUENCE [LARGE SCALE GENOMIC DNA]</scope>
</reference>
<dbReference type="EMBL" id="CM047901">
    <property type="protein sequence ID" value="KAJ0097680.1"/>
    <property type="molecule type" value="Genomic_DNA"/>
</dbReference>